<feature type="non-terminal residue" evidence="1">
    <location>
        <position position="111"/>
    </location>
</feature>
<dbReference type="AlphaFoldDB" id="A0A2K3M1V7"/>
<proteinExistence type="predicted"/>
<reference evidence="1 2" key="1">
    <citation type="journal article" date="2014" name="Am. J. Bot.">
        <title>Genome assembly and annotation for red clover (Trifolium pratense; Fabaceae).</title>
        <authorList>
            <person name="Istvanek J."/>
            <person name="Jaros M."/>
            <person name="Krenek A."/>
            <person name="Repkova J."/>
        </authorList>
    </citation>
    <scope>NUCLEOTIDE SEQUENCE [LARGE SCALE GENOMIC DNA]</scope>
    <source>
        <strain evidence="2">cv. Tatra</strain>
        <tissue evidence="1">Young leaves</tissue>
    </source>
</reference>
<accession>A0A2K3M1V7</accession>
<gene>
    <name evidence="1" type="ORF">L195_g040831</name>
</gene>
<evidence type="ECO:0000313" key="2">
    <source>
        <dbReference type="Proteomes" id="UP000236291"/>
    </source>
</evidence>
<dbReference type="Proteomes" id="UP000236291">
    <property type="component" value="Unassembled WGS sequence"/>
</dbReference>
<reference evidence="1 2" key="2">
    <citation type="journal article" date="2017" name="Front. Plant Sci.">
        <title>Gene Classification and Mining of Molecular Markers Useful in Red Clover (Trifolium pratense) Breeding.</title>
        <authorList>
            <person name="Istvanek J."/>
            <person name="Dluhosova J."/>
            <person name="Dluhos P."/>
            <person name="Patkova L."/>
            <person name="Nedelnik J."/>
            <person name="Repkova J."/>
        </authorList>
    </citation>
    <scope>NUCLEOTIDE SEQUENCE [LARGE SCALE GENOMIC DNA]</scope>
    <source>
        <strain evidence="2">cv. Tatra</strain>
        <tissue evidence="1">Young leaves</tissue>
    </source>
</reference>
<organism evidence="1 2">
    <name type="scientific">Trifolium pratense</name>
    <name type="common">Red clover</name>
    <dbReference type="NCBI Taxonomy" id="57577"/>
    <lineage>
        <taxon>Eukaryota</taxon>
        <taxon>Viridiplantae</taxon>
        <taxon>Streptophyta</taxon>
        <taxon>Embryophyta</taxon>
        <taxon>Tracheophyta</taxon>
        <taxon>Spermatophyta</taxon>
        <taxon>Magnoliopsida</taxon>
        <taxon>eudicotyledons</taxon>
        <taxon>Gunneridae</taxon>
        <taxon>Pentapetalae</taxon>
        <taxon>rosids</taxon>
        <taxon>fabids</taxon>
        <taxon>Fabales</taxon>
        <taxon>Fabaceae</taxon>
        <taxon>Papilionoideae</taxon>
        <taxon>50 kb inversion clade</taxon>
        <taxon>NPAAA clade</taxon>
        <taxon>Hologalegina</taxon>
        <taxon>IRL clade</taxon>
        <taxon>Trifolieae</taxon>
        <taxon>Trifolium</taxon>
    </lineage>
</organism>
<name>A0A2K3M1V7_TRIPR</name>
<comment type="caution">
    <text evidence="1">The sequence shown here is derived from an EMBL/GenBank/DDBJ whole genome shotgun (WGS) entry which is preliminary data.</text>
</comment>
<dbReference type="EMBL" id="ASHM01047171">
    <property type="protein sequence ID" value="PNX84768.1"/>
    <property type="molecule type" value="Genomic_DNA"/>
</dbReference>
<protein>
    <submittedName>
        <fullName evidence="1">Uncharacterized protein</fullName>
    </submittedName>
</protein>
<sequence>MAVAPWADSVTSILSRRAAIAVVAATIDNRVLSNIGQGAAMADFFDNCNGQFVKDGGVVAFYGRISRHPMADFWLSAMVHHLPPITPSVTCAAAGATQTVTRNPRTITVTP</sequence>
<evidence type="ECO:0000313" key="1">
    <source>
        <dbReference type="EMBL" id="PNX84768.1"/>
    </source>
</evidence>